<dbReference type="AlphaFoldDB" id="A0A379GHY4"/>
<name>A0A379GHY4_PROMI</name>
<evidence type="ECO:0000256" key="1">
    <source>
        <dbReference type="SAM" id="Phobius"/>
    </source>
</evidence>
<dbReference type="Proteomes" id="UP000254191">
    <property type="component" value="Unassembled WGS sequence"/>
</dbReference>
<dbReference type="PANTHER" id="PTHR33336:SF3">
    <property type="entry name" value="ABM DOMAIN-CONTAINING PROTEIN"/>
    <property type="match status" value="1"/>
</dbReference>
<evidence type="ECO:0000259" key="2">
    <source>
        <dbReference type="PROSITE" id="PS51725"/>
    </source>
</evidence>
<evidence type="ECO:0000313" key="4">
    <source>
        <dbReference type="Proteomes" id="UP000254191"/>
    </source>
</evidence>
<feature type="transmembrane region" description="Helical" evidence="1">
    <location>
        <begin position="101"/>
        <end position="130"/>
    </location>
</feature>
<accession>A0A379GHY4</accession>
<dbReference type="Pfam" id="PF03992">
    <property type="entry name" value="ABM"/>
    <property type="match status" value="1"/>
</dbReference>
<keyword evidence="1" id="KW-0812">Transmembrane</keyword>
<keyword evidence="3" id="KW-0503">Monooxygenase</keyword>
<organism evidence="3 4">
    <name type="scientific">Proteus mirabilis</name>
    <dbReference type="NCBI Taxonomy" id="584"/>
    <lineage>
        <taxon>Bacteria</taxon>
        <taxon>Pseudomonadati</taxon>
        <taxon>Pseudomonadota</taxon>
        <taxon>Gammaproteobacteria</taxon>
        <taxon>Enterobacterales</taxon>
        <taxon>Morganellaceae</taxon>
        <taxon>Proteus</taxon>
    </lineage>
</organism>
<gene>
    <name evidence="3" type="ORF">NCTC11938_04857</name>
</gene>
<dbReference type="PANTHER" id="PTHR33336">
    <property type="entry name" value="QUINOL MONOOXYGENASE YGIN-RELATED"/>
    <property type="match status" value="1"/>
</dbReference>
<dbReference type="SUPFAM" id="SSF54909">
    <property type="entry name" value="Dimeric alpha+beta barrel"/>
    <property type="match status" value="1"/>
</dbReference>
<reference evidence="3 4" key="1">
    <citation type="submission" date="2018-06" db="EMBL/GenBank/DDBJ databases">
        <authorList>
            <consortium name="Pathogen Informatics"/>
            <person name="Doyle S."/>
        </authorList>
    </citation>
    <scope>NUCLEOTIDE SEQUENCE [LARGE SCALE GENOMIC DNA]</scope>
    <source>
        <strain evidence="3 4">NCTC11938</strain>
    </source>
</reference>
<evidence type="ECO:0000313" key="3">
    <source>
        <dbReference type="EMBL" id="SUC40555.1"/>
    </source>
</evidence>
<protein>
    <submittedName>
        <fullName evidence="3">Antibiotic biosynthesis monooxygenase</fullName>
    </submittedName>
</protein>
<dbReference type="EMBL" id="UGTS01000006">
    <property type="protein sequence ID" value="SUC40555.1"/>
    <property type="molecule type" value="Genomic_DNA"/>
</dbReference>
<dbReference type="GO" id="GO:0004497">
    <property type="term" value="F:monooxygenase activity"/>
    <property type="evidence" value="ECO:0007669"/>
    <property type="project" value="UniProtKB-KW"/>
</dbReference>
<keyword evidence="1" id="KW-1133">Transmembrane helix</keyword>
<dbReference type="Gene3D" id="3.30.70.100">
    <property type="match status" value="1"/>
</dbReference>
<feature type="domain" description="ABM" evidence="2">
    <location>
        <begin position="2"/>
        <end position="91"/>
    </location>
</feature>
<dbReference type="InterPro" id="IPR011008">
    <property type="entry name" value="Dimeric_a/b-barrel"/>
</dbReference>
<dbReference type="PROSITE" id="PS51725">
    <property type="entry name" value="ABM"/>
    <property type="match status" value="1"/>
</dbReference>
<dbReference type="InterPro" id="IPR007138">
    <property type="entry name" value="ABM_dom"/>
</dbReference>
<proteinExistence type="predicted"/>
<dbReference type="InterPro" id="IPR050744">
    <property type="entry name" value="AI-2_Isomerase_LsrG"/>
</dbReference>
<sequence length="134" mass="15432">MIKVIAEDFIKSASIETVLPLYQELVKASQQEALCISYDLFVDGEDPGHFIFIESWPNKEALDIHCNSEHFRRIIPMIKQYTKAESKITLVNSVFDKKYRLIILCLYFNVLINNILIGAALFIAALLYVVNYIE</sequence>
<dbReference type="GO" id="GO:0005829">
    <property type="term" value="C:cytosol"/>
    <property type="evidence" value="ECO:0007669"/>
    <property type="project" value="TreeGrafter"/>
</dbReference>
<keyword evidence="3" id="KW-0560">Oxidoreductase</keyword>
<keyword evidence="1" id="KW-0472">Membrane</keyword>